<dbReference type="RefSeq" id="WP_184820848.1">
    <property type="nucleotide sequence ID" value="NZ_JACHMM010000001.1"/>
</dbReference>
<name>A0A7W9GNY2_9ACTN</name>
<comment type="cofactor">
    <cofactor evidence="1">
        <name>Mg(2+)</name>
        <dbReference type="ChEBI" id="CHEBI:18420"/>
    </cofactor>
</comment>
<dbReference type="InterPro" id="IPR000086">
    <property type="entry name" value="NUDIX_hydrolase_dom"/>
</dbReference>
<keyword evidence="2" id="KW-0378">Hydrolase</keyword>
<dbReference type="SUPFAM" id="SSF55811">
    <property type="entry name" value="Nudix"/>
    <property type="match status" value="1"/>
</dbReference>
<sequence>MTAVRSARALLFDDGGRLVLIKRVRPGRGPYWTTPGGKLEPSDDSLEAALHRELMEELGATAQVLGRVHVVEPTTEHPTRQHVFLAQLLTMDPSLRCGPELTAGHLVDHVPVDLLHTIDLRPPELVPLAQQLARSQSV</sequence>
<evidence type="ECO:0000259" key="3">
    <source>
        <dbReference type="PROSITE" id="PS51462"/>
    </source>
</evidence>
<dbReference type="PANTHER" id="PTHR43046:SF14">
    <property type="entry name" value="MUTT_NUDIX FAMILY PROTEIN"/>
    <property type="match status" value="1"/>
</dbReference>
<dbReference type="Gene3D" id="3.90.79.10">
    <property type="entry name" value="Nucleoside Triphosphate Pyrophosphohydrolase"/>
    <property type="match status" value="1"/>
</dbReference>
<proteinExistence type="predicted"/>
<gene>
    <name evidence="4" type="ORF">HD601_001616</name>
</gene>
<dbReference type="AlphaFoldDB" id="A0A7W9GNY2"/>
<dbReference type="Proteomes" id="UP000542813">
    <property type="component" value="Unassembled WGS sequence"/>
</dbReference>
<dbReference type="PANTHER" id="PTHR43046">
    <property type="entry name" value="GDP-MANNOSE MANNOSYL HYDROLASE"/>
    <property type="match status" value="1"/>
</dbReference>
<evidence type="ECO:0000256" key="2">
    <source>
        <dbReference type="ARBA" id="ARBA00022801"/>
    </source>
</evidence>
<dbReference type="GO" id="GO:0016787">
    <property type="term" value="F:hydrolase activity"/>
    <property type="evidence" value="ECO:0007669"/>
    <property type="project" value="UniProtKB-KW"/>
</dbReference>
<reference evidence="4 5" key="1">
    <citation type="submission" date="2020-08" db="EMBL/GenBank/DDBJ databases">
        <title>Sequencing the genomes of 1000 actinobacteria strains.</title>
        <authorList>
            <person name="Klenk H.-P."/>
        </authorList>
    </citation>
    <scope>NUCLEOTIDE SEQUENCE [LARGE SCALE GENOMIC DNA]</scope>
    <source>
        <strain evidence="4 5">DSM 102122</strain>
    </source>
</reference>
<evidence type="ECO:0000313" key="4">
    <source>
        <dbReference type="EMBL" id="MBB5787041.1"/>
    </source>
</evidence>
<organism evidence="4 5">
    <name type="scientific">Jiangella mangrovi</name>
    <dbReference type="NCBI Taxonomy" id="1524084"/>
    <lineage>
        <taxon>Bacteria</taxon>
        <taxon>Bacillati</taxon>
        <taxon>Actinomycetota</taxon>
        <taxon>Actinomycetes</taxon>
        <taxon>Jiangellales</taxon>
        <taxon>Jiangellaceae</taxon>
        <taxon>Jiangella</taxon>
    </lineage>
</organism>
<feature type="domain" description="Nudix hydrolase" evidence="3">
    <location>
        <begin position="2"/>
        <end position="133"/>
    </location>
</feature>
<evidence type="ECO:0000256" key="1">
    <source>
        <dbReference type="ARBA" id="ARBA00001946"/>
    </source>
</evidence>
<protein>
    <submittedName>
        <fullName evidence="4">8-oxo-dGTP pyrophosphatase MutT (NUDIX family)</fullName>
    </submittedName>
</protein>
<dbReference type="PROSITE" id="PS51462">
    <property type="entry name" value="NUDIX"/>
    <property type="match status" value="1"/>
</dbReference>
<comment type="caution">
    <text evidence="4">The sequence shown here is derived from an EMBL/GenBank/DDBJ whole genome shotgun (WGS) entry which is preliminary data.</text>
</comment>
<dbReference type="Pfam" id="PF00293">
    <property type="entry name" value="NUDIX"/>
    <property type="match status" value="1"/>
</dbReference>
<evidence type="ECO:0000313" key="5">
    <source>
        <dbReference type="Proteomes" id="UP000542813"/>
    </source>
</evidence>
<dbReference type="InterPro" id="IPR015797">
    <property type="entry name" value="NUDIX_hydrolase-like_dom_sf"/>
</dbReference>
<dbReference type="EMBL" id="JACHMM010000001">
    <property type="protein sequence ID" value="MBB5787041.1"/>
    <property type="molecule type" value="Genomic_DNA"/>
</dbReference>
<accession>A0A7W9GNY2</accession>
<keyword evidence="5" id="KW-1185">Reference proteome</keyword>